<dbReference type="AlphaFoldDB" id="A0A067KKS2"/>
<feature type="coiled-coil region" evidence="1">
    <location>
        <begin position="188"/>
        <end position="215"/>
    </location>
</feature>
<evidence type="ECO:0000313" key="2">
    <source>
        <dbReference type="EMBL" id="KDP36836.1"/>
    </source>
</evidence>
<organism evidence="2 3">
    <name type="scientific">Jatropha curcas</name>
    <name type="common">Barbados nut</name>
    <dbReference type="NCBI Taxonomy" id="180498"/>
    <lineage>
        <taxon>Eukaryota</taxon>
        <taxon>Viridiplantae</taxon>
        <taxon>Streptophyta</taxon>
        <taxon>Embryophyta</taxon>
        <taxon>Tracheophyta</taxon>
        <taxon>Spermatophyta</taxon>
        <taxon>Magnoliopsida</taxon>
        <taxon>eudicotyledons</taxon>
        <taxon>Gunneridae</taxon>
        <taxon>Pentapetalae</taxon>
        <taxon>rosids</taxon>
        <taxon>fabids</taxon>
        <taxon>Malpighiales</taxon>
        <taxon>Euphorbiaceae</taxon>
        <taxon>Crotonoideae</taxon>
        <taxon>Jatropheae</taxon>
        <taxon>Jatropha</taxon>
    </lineage>
</organism>
<dbReference type="EMBL" id="KK914420">
    <property type="protein sequence ID" value="KDP36836.1"/>
    <property type="molecule type" value="Genomic_DNA"/>
</dbReference>
<dbReference type="OrthoDB" id="1678530at2759"/>
<evidence type="ECO:0000313" key="3">
    <source>
        <dbReference type="Proteomes" id="UP000027138"/>
    </source>
</evidence>
<proteinExistence type="predicted"/>
<dbReference type="PANTHER" id="PTHR33070">
    <property type="entry name" value="OS06G0725500 PROTEIN"/>
    <property type="match status" value="1"/>
</dbReference>
<dbReference type="GO" id="GO:0048364">
    <property type="term" value="P:root development"/>
    <property type="evidence" value="ECO:0007669"/>
    <property type="project" value="InterPro"/>
</dbReference>
<keyword evidence="3" id="KW-1185">Reference proteome</keyword>
<dbReference type="Pfam" id="PF03087">
    <property type="entry name" value="BPS1"/>
    <property type="match status" value="1"/>
</dbReference>
<protein>
    <submittedName>
        <fullName evidence="2">Uncharacterized protein</fullName>
    </submittedName>
</protein>
<sequence length="329" mass="38081">MTLFPNFNALRDLHNSANDLLHSPEIKQVLVHKEQEKWVNEVCESSLTMLDVCGISRDVLLLVKQHLLDLQFTLRRKIFSEPNINAKIATYNHYRKKLRKETLKCLRSLNGMKTKSDIPNVDHELMVVLQVLREVRVTTISIVESLSSLISIPWLDQKSSRVSLIRSKFFISSSCRNGLYEFCDETALQSANKRLEAVEIAIEDLEMELECIFRRLIQTRVLLLNVELDKEASSEPHSLNLLLLFNEILRYPYCQQKRSLDARQLKVMLMQSEPKLERAKRQTLLSLYVPLGPSADLSLVWKGLRPRSPAHFAMVIASHSPYWYLARPN</sequence>
<dbReference type="STRING" id="180498.A0A067KKS2"/>
<keyword evidence="1" id="KW-0175">Coiled coil</keyword>
<evidence type="ECO:0000256" key="1">
    <source>
        <dbReference type="SAM" id="Coils"/>
    </source>
</evidence>
<name>A0A067KKS2_JATCU</name>
<gene>
    <name evidence="2" type="ORF">JCGZ_08127</name>
</gene>
<dbReference type="InterPro" id="IPR004320">
    <property type="entry name" value="BPS1_pln"/>
</dbReference>
<dbReference type="Proteomes" id="UP000027138">
    <property type="component" value="Unassembled WGS sequence"/>
</dbReference>
<dbReference type="PANTHER" id="PTHR33070:SF7">
    <property type="entry name" value="RX N-TERMINAL DOMAIN-CONTAINING PROTEIN"/>
    <property type="match status" value="1"/>
</dbReference>
<accession>A0A067KKS2</accession>
<reference evidence="2 3" key="1">
    <citation type="journal article" date="2014" name="PLoS ONE">
        <title>Global Analysis of Gene Expression Profiles in Physic Nut (Jatropha curcas L.) Seedlings Exposed to Salt Stress.</title>
        <authorList>
            <person name="Zhang L."/>
            <person name="Zhang C."/>
            <person name="Wu P."/>
            <person name="Chen Y."/>
            <person name="Li M."/>
            <person name="Jiang H."/>
            <person name="Wu G."/>
        </authorList>
    </citation>
    <scope>NUCLEOTIDE SEQUENCE [LARGE SCALE GENOMIC DNA]</scope>
    <source>
        <strain evidence="3">cv. GZQX0401</strain>
        <tissue evidence="2">Young leaves</tissue>
    </source>
</reference>
<dbReference type="GO" id="GO:0048367">
    <property type="term" value="P:shoot system development"/>
    <property type="evidence" value="ECO:0007669"/>
    <property type="project" value="InterPro"/>
</dbReference>